<evidence type="ECO:0000313" key="3">
    <source>
        <dbReference type="Proteomes" id="UP000271098"/>
    </source>
</evidence>
<evidence type="ECO:0000313" key="4">
    <source>
        <dbReference type="WBParaSite" id="GPUH_0001177701-mRNA-1"/>
    </source>
</evidence>
<gene>
    <name evidence="2" type="ORF">GPUH_LOCUS11761</name>
</gene>
<protein>
    <submittedName>
        <fullName evidence="4">Armadillo-type fold</fullName>
    </submittedName>
</protein>
<organism evidence="4">
    <name type="scientific">Gongylonema pulchrum</name>
    <dbReference type="NCBI Taxonomy" id="637853"/>
    <lineage>
        <taxon>Eukaryota</taxon>
        <taxon>Metazoa</taxon>
        <taxon>Ecdysozoa</taxon>
        <taxon>Nematoda</taxon>
        <taxon>Chromadorea</taxon>
        <taxon>Rhabditida</taxon>
        <taxon>Spirurina</taxon>
        <taxon>Spiruromorpha</taxon>
        <taxon>Spiruroidea</taxon>
        <taxon>Gongylonematidae</taxon>
        <taxon>Gongylonema</taxon>
    </lineage>
</organism>
<feature type="domain" description="CIP2A N-terminal" evidence="1">
    <location>
        <begin position="179"/>
        <end position="553"/>
    </location>
</feature>
<dbReference type="OrthoDB" id="73401at2759"/>
<dbReference type="Pfam" id="PF21044">
    <property type="entry name" value="CIP2A_N"/>
    <property type="match status" value="1"/>
</dbReference>
<dbReference type="AlphaFoldDB" id="A0A183DSS2"/>
<name>A0A183DSS2_9BILA</name>
<reference evidence="4" key="1">
    <citation type="submission" date="2016-06" db="UniProtKB">
        <authorList>
            <consortium name="WormBaseParasite"/>
        </authorList>
    </citation>
    <scope>IDENTIFICATION</scope>
</reference>
<dbReference type="WBParaSite" id="GPUH_0001177701-mRNA-1">
    <property type="protein sequence ID" value="GPUH_0001177701-mRNA-1"/>
    <property type="gene ID" value="GPUH_0001177701"/>
</dbReference>
<evidence type="ECO:0000259" key="1">
    <source>
        <dbReference type="Pfam" id="PF21044"/>
    </source>
</evidence>
<proteinExistence type="predicted"/>
<dbReference type="InterPro" id="IPR042510">
    <property type="entry name" value="CIP2A"/>
</dbReference>
<dbReference type="Proteomes" id="UP000271098">
    <property type="component" value="Unassembled WGS sequence"/>
</dbReference>
<dbReference type="PANTHER" id="PTHR23161">
    <property type="entry name" value="PROTEIN CIP2A"/>
    <property type="match status" value="1"/>
</dbReference>
<reference evidence="2 3" key="2">
    <citation type="submission" date="2018-11" db="EMBL/GenBank/DDBJ databases">
        <authorList>
            <consortium name="Pathogen Informatics"/>
        </authorList>
    </citation>
    <scope>NUCLEOTIDE SEQUENCE [LARGE SCALE GENOMIC DNA]</scope>
</reference>
<accession>A0A183DSS2</accession>
<evidence type="ECO:0000313" key="2">
    <source>
        <dbReference type="EMBL" id="VDN19209.1"/>
    </source>
</evidence>
<dbReference type="EMBL" id="UYRT01078784">
    <property type="protein sequence ID" value="VDN19209.1"/>
    <property type="molecule type" value="Genomic_DNA"/>
</dbReference>
<dbReference type="PANTHER" id="PTHR23161:SF2">
    <property type="entry name" value="PROTEIN CIP2A"/>
    <property type="match status" value="1"/>
</dbReference>
<keyword evidence="3" id="KW-1185">Reference proteome</keyword>
<dbReference type="InterPro" id="IPR048701">
    <property type="entry name" value="CIP2A_N"/>
</dbReference>
<sequence length="562" mass="62314">MSDDDDALRASIAAAASAAHRFYTDISADVDDECVAASLQARLTELVRATCELEGSARLRLSYSPLCELLRYSALLLKCPGTPLLAHLWLCFRVPEALSSRSAWPTEPDRHIATASGCCRCIWLCSATKYCSCLYSLCFRCLRTRGASCSAHGPVPFICAEEPEWLPYCLAVLCNLATRSTSSSYKAFSQKLLKLLAHDSRTVVISSLVLVGFLEEKLRDTRLVIRDASSVGAFLETCTGSCSLRRTTIGRKLQVHSIPAITSTGKNLASYSYFEQSIQLVANLLVQIDPRTEESLKVYDVLLSFCSVSQLRCATAPAVLRCQAPERSATPASERSTTPVLAICNTAGMSFEEAIEPEVPLRAIRLLIFLLQDLLEKNGRVRDALPCECILRLIEQSSKTAVETVSDCVRFQCNRIAEGLRLAEIVSNDDDLRADLLEVLSAPLCSHIVESQMISNPVVTFHISQQQQPVAPHRTDAVPPWCIDGVAIVLEMLRLLATLKDHSKPHKDLYWKLLKDDRLVPFVAYALAHGGYKLTHEALLLYTHCAQIHSFPTKWYMEFRIL</sequence>